<dbReference type="Pfam" id="PF05730">
    <property type="entry name" value="CFEM"/>
    <property type="match status" value="1"/>
</dbReference>
<evidence type="ECO:0000256" key="9">
    <source>
        <dbReference type="PROSITE-ProRule" id="PRU01356"/>
    </source>
</evidence>
<dbReference type="Proteomes" id="UP000250266">
    <property type="component" value="Unassembled WGS sequence"/>
</dbReference>
<organism evidence="11 12">
    <name type="scientific">Lepidopterella palustris CBS 459.81</name>
    <dbReference type="NCBI Taxonomy" id="1314670"/>
    <lineage>
        <taxon>Eukaryota</taxon>
        <taxon>Fungi</taxon>
        <taxon>Dikarya</taxon>
        <taxon>Ascomycota</taxon>
        <taxon>Pezizomycotina</taxon>
        <taxon>Dothideomycetes</taxon>
        <taxon>Pleosporomycetidae</taxon>
        <taxon>Mytilinidiales</taxon>
        <taxon>Argynnaceae</taxon>
        <taxon>Lepidopterella</taxon>
    </lineage>
</organism>
<evidence type="ECO:0000256" key="2">
    <source>
        <dbReference type="ARBA" id="ARBA00004613"/>
    </source>
</evidence>
<accession>A0A8E2JF06</accession>
<evidence type="ECO:0000256" key="4">
    <source>
        <dbReference type="ARBA" id="ARBA00022525"/>
    </source>
</evidence>
<evidence type="ECO:0000313" key="12">
    <source>
        <dbReference type="Proteomes" id="UP000250266"/>
    </source>
</evidence>
<keyword evidence="9" id="KW-0408">Iron</keyword>
<evidence type="ECO:0000259" key="10">
    <source>
        <dbReference type="PROSITE" id="PS52012"/>
    </source>
</evidence>
<dbReference type="GO" id="GO:0005576">
    <property type="term" value="C:extracellular region"/>
    <property type="evidence" value="ECO:0007669"/>
    <property type="project" value="UniProtKB-SubCell"/>
</dbReference>
<evidence type="ECO:0000256" key="3">
    <source>
        <dbReference type="ARBA" id="ARBA00010031"/>
    </source>
</evidence>
<proteinExistence type="inferred from homology"/>
<dbReference type="OrthoDB" id="3767534at2759"/>
<name>A0A8E2JF06_9PEZI</name>
<evidence type="ECO:0000313" key="11">
    <source>
        <dbReference type="EMBL" id="OCK80114.1"/>
    </source>
</evidence>
<keyword evidence="5" id="KW-0325">Glycoprotein</keyword>
<dbReference type="InterPro" id="IPR008427">
    <property type="entry name" value="Extracellular_membr_CFEM_dom"/>
</dbReference>
<evidence type="ECO:0000256" key="6">
    <source>
        <dbReference type="ARBA" id="ARBA00022729"/>
    </source>
</evidence>
<dbReference type="PROSITE" id="PS52012">
    <property type="entry name" value="CFEM"/>
    <property type="match status" value="1"/>
</dbReference>
<dbReference type="GO" id="GO:0046872">
    <property type="term" value="F:metal ion binding"/>
    <property type="evidence" value="ECO:0007669"/>
    <property type="project" value="UniProtKB-UniRule"/>
</dbReference>
<comment type="caution">
    <text evidence="9">Lacks conserved residue(s) required for the propagation of feature annotation.</text>
</comment>
<comment type="subcellular location">
    <subcellularLocation>
        <location evidence="1">Membrane</location>
        <topology evidence="1">Lipid-anchor</topology>
        <topology evidence="1">GPI-anchor</topology>
    </subcellularLocation>
    <subcellularLocation>
        <location evidence="2">Secreted</location>
    </subcellularLocation>
</comment>
<keyword evidence="6" id="KW-0732">Signal</keyword>
<keyword evidence="9" id="KW-0479">Metal-binding</keyword>
<keyword evidence="7 9" id="KW-1015">Disulfide bond</keyword>
<evidence type="ECO:0000256" key="1">
    <source>
        <dbReference type="ARBA" id="ARBA00004589"/>
    </source>
</evidence>
<feature type="domain" description="CFEM" evidence="10">
    <location>
        <begin position="1"/>
        <end position="65"/>
    </location>
</feature>
<dbReference type="EMBL" id="KV744973">
    <property type="protein sequence ID" value="OCK80114.1"/>
    <property type="molecule type" value="Genomic_DNA"/>
</dbReference>
<evidence type="ECO:0000256" key="8">
    <source>
        <dbReference type="ARBA" id="ARBA00023288"/>
    </source>
</evidence>
<keyword evidence="12" id="KW-1185">Reference proteome</keyword>
<sequence>VAAAIPACGQSCIISAGSAIGCAATDYACQCTSSSALQNSAQNCVISSCGVSTAISVQAAAGSVC</sequence>
<gene>
    <name evidence="11" type="ORF">K432DRAFT_248626</name>
</gene>
<reference evidence="11 12" key="1">
    <citation type="journal article" date="2016" name="Nat. Commun.">
        <title>Ectomycorrhizal ecology is imprinted in the genome of the dominant symbiotic fungus Cenococcum geophilum.</title>
        <authorList>
            <consortium name="DOE Joint Genome Institute"/>
            <person name="Peter M."/>
            <person name="Kohler A."/>
            <person name="Ohm R.A."/>
            <person name="Kuo A."/>
            <person name="Krutzmann J."/>
            <person name="Morin E."/>
            <person name="Arend M."/>
            <person name="Barry K.W."/>
            <person name="Binder M."/>
            <person name="Choi C."/>
            <person name="Clum A."/>
            <person name="Copeland A."/>
            <person name="Grisel N."/>
            <person name="Haridas S."/>
            <person name="Kipfer T."/>
            <person name="LaButti K."/>
            <person name="Lindquist E."/>
            <person name="Lipzen A."/>
            <person name="Maire R."/>
            <person name="Meier B."/>
            <person name="Mihaltcheva S."/>
            <person name="Molinier V."/>
            <person name="Murat C."/>
            <person name="Poggeler S."/>
            <person name="Quandt C.A."/>
            <person name="Sperisen C."/>
            <person name="Tritt A."/>
            <person name="Tisserant E."/>
            <person name="Crous P.W."/>
            <person name="Henrissat B."/>
            <person name="Nehls U."/>
            <person name="Egli S."/>
            <person name="Spatafora J.W."/>
            <person name="Grigoriev I.V."/>
            <person name="Martin F.M."/>
        </authorList>
    </citation>
    <scope>NUCLEOTIDE SEQUENCE [LARGE SCALE GENOMIC DNA]</scope>
    <source>
        <strain evidence="11 12">CBS 459.81</strain>
    </source>
</reference>
<dbReference type="AlphaFoldDB" id="A0A8E2JF06"/>
<protein>
    <recommendedName>
        <fullName evidence="10">CFEM domain-containing protein</fullName>
    </recommendedName>
</protein>
<comment type="similarity">
    <text evidence="3">Belongs to the RBT5 family.</text>
</comment>
<evidence type="ECO:0000256" key="7">
    <source>
        <dbReference type="ARBA" id="ARBA00023157"/>
    </source>
</evidence>
<dbReference type="SMART" id="SM00747">
    <property type="entry name" value="CFEM"/>
    <property type="match status" value="1"/>
</dbReference>
<feature type="disulfide bond" evidence="9">
    <location>
        <begin position="22"/>
        <end position="29"/>
    </location>
</feature>
<keyword evidence="5" id="KW-0472">Membrane</keyword>
<keyword evidence="4" id="KW-0964">Secreted</keyword>
<feature type="non-terminal residue" evidence="11">
    <location>
        <position position="65"/>
    </location>
</feature>
<keyword evidence="8" id="KW-0449">Lipoprotein</keyword>
<feature type="binding site" description="axial binding residue" evidence="9">
    <location>
        <position position="26"/>
    </location>
    <ligand>
        <name>heme</name>
        <dbReference type="ChEBI" id="CHEBI:30413"/>
    </ligand>
    <ligandPart>
        <name>Fe</name>
        <dbReference type="ChEBI" id="CHEBI:18248"/>
    </ligandPart>
</feature>
<dbReference type="GO" id="GO:0098552">
    <property type="term" value="C:side of membrane"/>
    <property type="evidence" value="ECO:0007669"/>
    <property type="project" value="UniProtKB-KW"/>
</dbReference>
<feature type="non-terminal residue" evidence="11">
    <location>
        <position position="1"/>
    </location>
</feature>
<keyword evidence="5" id="KW-0336">GPI-anchor</keyword>
<evidence type="ECO:0000256" key="5">
    <source>
        <dbReference type="ARBA" id="ARBA00022622"/>
    </source>
</evidence>
<keyword evidence="9" id="KW-0349">Heme</keyword>